<feature type="domain" description="Acyltransferase 3" evidence="3">
    <location>
        <begin position="43"/>
        <end position="370"/>
    </location>
</feature>
<dbReference type="AlphaFoldDB" id="A0A939DUN4"/>
<feature type="transmembrane region" description="Helical" evidence="2">
    <location>
        <begin position="295"/>
        <end position="314"/>
    </location>
</feature>
<feature type="transmembrane region" description="Helical" evidence="2">
    <location>
        <begin position="123"/>
        <end position="140"/>
    </location>
</feature>
<gene>
    <name evidence="4" type="ORF">JF543_05040</name>
</gene>
<dbReference type="PANTHER" id="PTHR23028:SF53">
    <property type="entry name" value="ACYL_TRANSF_3 DOMAIN-CONTAINING PROTEIN"/>
    <property type="match status" value="1"/>
</dbReference>
<dbReference type="GO" id="GO:0016020">
    <property type="term" value="C:membrane"/>
    <property type="evidence" value="ECO:0007669"/>
    <property type="project" value="TreeGrafter"/>
</dbReference>
<keyword evidence="2" id="KW-0812">Transmembrane</keyword>
<feature type="transmembrane region" description="Helical" evidence="2">
    <location>
        <begin position="334"/>
        <end position="352"/>
    </location>
</feature>
<dbReference type="GO" id="GO:0016747">
    <property type="term" value="F:acyltransferase activity, transferring groups other than amino-acyl groups"/>
    <property type="evidence" value="ECO:0007669"/>
    <property type="project" value="InterPro"/>
</dbReference>
<accession>A0A939DUN4</accession>
<evidence type="ECO:0000313" key="5">
    <source>
        <dbReference type="Proteomes" id="UP000664385"/>
    </source>
</evidence>
<evidence type="ECO:0000256" key="2">
    <source>
        <dbReference type="SAM" id="Phobius"/>
    </source>
</evidence>
<reference evidence="4" key="1">
    <citation type="submission" date="2020-12" db="EMBL/GenBank/DDBJ databases">
        <title>PHA producing bacteria isolated from mangrove.</title>
        <authorList>
            <person name="Zheng W."/>
            <person name="Yu S."/>
            <person name="Huang Y."/>
        </authorList>
    </citation>
    <scope>NUCLEOTIDE SEQUENCE</scope>
    <source>
        <strain evidence="4">GN8-5</strain>
    </source>
</reference>
<feature type="transmembrane region" description="Helical" evidence="2">
    <location>
        <begin position="175"/>
        <end position="195"/>
    </location>
</feature>
<protein>
    <submittedName>
        <fullName evidence="4">Acyltransferase</fullName>
    </submittedName>
</protein>
<name>A0A939DUN4_9MICO</name>
<feature type="transmembrane region" description="Helical" evidence="2">
    <location>
        <begin position="47"/>
        <end position="68"/>
    </location>
</feature>
<dbReference type="Proteomes" id="UP000664385">
    <property type="component" value="Unassembled WGS sequence"/>
</dbReference>
<feature type="transmembrane region" description="Helical" evidence="2">
    <location>
        <begin position="238"/>
        <end position="258"/>
    </location>
</feature>
<comment type="caution">
    <text evidence="4">The sequence shown here is derived from an EMBL/GenBank/DDBJ whole genome shotgun (WGS) entry which is preliminary data.</text>
</comment>
<dbReference type="GO" id="GO:0009103">
    <property type="term" value="P:lipopolysaccharide biosynthetic process"/>
    <property type="evidence" value="ECO:0007669"/>
    <property type="project" value="TreeGrafter"/>
</dbReference>
<dbReference type="InterPro" id="IPR050879">
    <property type="entry name" value="Acyltransferase_3"/>
</dbReference>
<keyword evidence="2" id="KW-0472">Membrane</keyword>
<dbReference type="InterPro" id="IPR002656">
    <property type="entry name" value="Acyl_transf_3_dom"/>
</dbReference>
<dbReference type="Pfam" id="PF01757">
    <property type="entry name" value="Acyl_transf_3"/>
    <property type="match status" value="1"/>
</dbReference>
<feature type="transmembrane region" description="Helical" evidence="2">
    <location>
        <begin position="202"/>
        <end position="218"/>
    </location>
</feature>
<feature type="transmembrane region" description="Helical" evidence="2">
    <location>
        <begin position="358"/>
        <end position="378"/>
    </location>
</feature>
<proteinExistence type="predicted"/>
<evidence type="ECO:0000313" key="4">
    <source>
        <dbReference type="EMBL" id="MBN8205319.1"/>
    </source>
</evidence>
<feature type="transmembrane region" description="Helical" evidence="2">
    <location>
        <begin position="80"/>
        <end position="102"/>
    </location>
</feature>
<keyword evidence="4" id="KW-0808">Transferase</keyword>
<feature type="compositionally biased region" description="Basic and acidic residues" evidence="1">
    <location>
        <begin position="8"/>
        <end position="22"/>
    </location>
</feature>
<keyword evidence="2" id="KW-1133">Transmembrane helix</keyword>
<keyword evidence="4" id="KW-0012">Acyltransferase</keyword>
<evidence type="ECO:0000259" key="3">
    <source>
        <dbReference type="Pfam" id="PF01757"/>
    </source>
</evidence>
<dbReference type="PANTHER" id="PTHR23028">
    <property type="entry name" value="ACETYLTRANSFERASE"/>
    <property type="match status" value="1"/>
</dbReference>
<dbReference type="RefSeq" id="WP_206822908.1">
    <property type="nucleotide sequence ID" value="NZ_JAEMWU010000001.1"/>
</dbReference>
<evidence type="ECO:0000256" key="1">
    <source>
        <dbReference type="SAM" id="MobiDB-lite"/>
    </source>
</evidence>
<feature type="transmembrane region" description="Helical" evidence="2">
    <location>
        <begin position="270"/>
        <end position="289"/>
    </location>
</feature>
<sequence>MVGQTPELSERSRSDAPPERRRGLSSSHVCAQRGTNMKQPRIGGLDALRGLAALAVFICHAAAYWGGLGLPRLVSSATQVGAHGVDVFIVLSGFVLTLPLVARGRSLNVGQFYGRRMWRILPAYWTALAIAAVLALGPAWDLVVAERASVRDLLLHVFAIQTVFPSNLGAINGSLWSVSLEILLYLLFPLLIVLLHRVGGTVLVLAAIALSFSTWWVGSQLSSGNAVDAFFSSSHTLPIRLVQFVMGMVLAMVLMRPGSTALDPTHRNRTLAMLAAGATTLAAVAASTLDVPPGINLTLWGICGAALVWLFALFAQSPVVRTLDKAGTRSYSFYLMHQPIVLLMWPIIAVLPGNPVVVLLYGGVVALVIVSCAAEALYRLVERPSHRYAVRRFPHVVRRADEPVPHP</sequence>
<feature type="region of interest" description="Disordered" evidence="1">
    <location>
        <begin position="1"/>
        <end position="30"/>
    </location>
</feature>
<organism evidence="4 5">
    <name type="scientific">Microbacterium esteraromaticum</name>
    <dbReference type="NCBI Taxonomy" id="57043"/>
    <lineage>
        <taxon>Bacteria</taxon>
        <taxon>Bacillati</taxon>
        <taxon>Actinomycetota</taxon>
        <taxon>Actinomycetes</taxon>
        <taxon>Micrococcales</taxon>
        <taxon>Microbacteriaceae</taxon>
        <taxon>Microbacterium</taxon>
    </lineage>
</organism>
<dbReference type="EMBL" id="JAEMWU010000001">
    <property type="protein sequence ID" value="MBN8205319.1"/>
    <property type="molecule type" value="Genomic_DNA"/>
</dbReference>